<feature type="compositionally biased region" description="Polar residues" evidence="1">
    <location>
        <begin position="43"/>
        <end position="52"/>
    </location>
</feature>
<protein>
    <submittedName>
        <fullName evidence="2">Uncharacterized protein</fullName>
    </submittedName>
</protein>
<feature type="region of interest" description="Disordered" evidence="1">
    <location>
        <begin position="37"/>
        <end position="57"/>
    </location>
</feature>
<comment type="caution">
    <text evidence="2">The sequence shown here is derived from an EMBL/GenBank/DDBJ whole genome shotgun (WGS) entry which is preliminary data.</text>
</comment>
<evidence type="ECO:0000256" key="1">
    <source>
        <dbReference type="SAM" id="MobiDB-lite"/>
    </source>
</evidence>
<accession>A0A9P6XPQ3</accession>
<evidence type="ECO:0000313" key="2">
    <source>
        <dbReference type="EMBL" id="KAG1529539.1"/>
    </source>
</evidence>
<dbReference type="AlphaFoldDB" id="A0A9P6XPQ3"/>
<reference evidence="2 3" key="1">
    <citation type="journal article" date="2020" name="Microb. Genom.">
        <title>Genetic diversity of clinical and environmental Mucorales isolates obtained from an investigation of mucormycosis cases among solid organ transplant recipients.</title>
        <authorList>
            <person name="Nguyen M.H."/>
            <person name="Kaul D."/>
            <person name="Muto C."/>
            <person name="Cheng S.J."/>
            <person name="Richter R.A."/>
            <person name="Bruno V.M."/>
            <person name="Liu G."/>
            <person name="Beyhan S."/>
            <person name="Sundermann A.J."/>
            <person name="Mounaud S."/>
            <person name="Pasculle A.W."/>
            <person name="Nierman W.C."/>
            <person name="Driscoll E."/>
            <person name="Cumbie R."/>
            <person name="Clancy C.J."/>
            <person name="Dupont C.L."/>
        </authorList>
    </citation>
    <scope>NUCLEOTIDE SEQUENCE [LARGE SCALE GENOMIC DNA]</scope>
    <source>
        <strain evidence="2 3">GL24</strain>
    </source>
</reference>
<organism evidence="2 3">
    <name type="scientific">Rhizopus delemar</name>
    <dbReference type="NCBI Taxonomy" id="936053"/>
    <lineage>
        <taxon>Eukaryota</taxon>
        <taxon>Fungi</taxon>
        <taxon>Fungi incertae sedis</taxon>
        <taxon>Mucoromycota</taxon>
        <taxon>Mucoromycotina</taxon>
        <taxon>Mucoromycetes</taxon>
        <taxon>Mucorales</taxon>
        <taxon>Mucorineae</taxon>
        <taxon>Rhizopodaceae</taxon>
        <taxon>Rhizopus</taxon>
    </lineage>
</organism>
<evidence type="ECO:0000313" key="3">
    <source>
        <dbReference type="Proteomes" id="UP000740926"/>
    </source>
</evidence>
<sequence length="105" mass="11463">MAASSADSKGLVAMISVPLAAEENRSPDTSATWCAYTTRKPASATQPSSTRPSLGMRPRRALMMRVTVMNATTIRTAASAWMSMCCVRYLMETMFRPHVAMTNIN</sequence>
<name>A0A9P6XPQ3_9FUNG</name>
<proteinExistence type="predicted"/>
<keyword evidence="3" id="KW-1185">Reference proteome</keyword>
<dbReference type="EMBL" id="JAANIU010014820">
    <property type="protein sequence ID" value="KAG1529539.1"/>
    <property type="molecule type" value="Genomic_DNA"/>
</dbReference>
<gene>
    <name evidence="2" type="ORF">G6F50_017931</name>
</gene>
<dbReference type="Proteomes" id="UP000740926">
    <property type="component" value="Unassembled WGS sequence"/>
</dbReference>